<proteinExistence type="predicted"/>
<gene>
    <name evidence="1" type="ORF">QJ521_02235</name>
</gene>
<keyword evidence="2" id="KW-1185">Reference proteome</keyword>
<name>A0AAW6UA44_9MOLU</name>
<dbReference type="EMBL" id="JASCXW010000004">
    <property type="protein sequence ID" value="MDI6452371.1"/>
    <property type="molecule type" value="Genomic_DNA"/>
</dbReference>
<evidence type="ECO:0008006" key="3">
    <source>
        <dbReference type="Google" id="ProtNLM"/>
    </source>
</evidence>
<protein>
    <recommendedName>
        <fullName evidence="3">Core-binding (CB) domain-containing protein</fullName>
    </recommendedName>
</protein>
<sequence>MIKIHPLESLIEQYLEEKDISQGTKEVYLTILNQYLSYLKHIKSSMRQLKM</sequence>
<organism evidence="1 2">
    <name type="scientific">Peloplasma aerotolerans</name>
    <dbReference type="NCBI Taxonomy" id="3044389"/>
    <lineage>
        <taxon>Bacteria</taxon>
        <taxon>Bacillati</taxon>
        <taxon>Mycoplasmatota</taxon>
        <taxon>Mollicutes</taxon>
        <taxon>Acholeplasmatales</taxon>
        <taxon>Acholeplasmataceae</taxon>
        <taxon>Peloplasma</taxon>
    </lineage>
</organism>
<dbReference type="AlphaFoldDB" id="A0AAW6UA44"/>
<comment type="caution">
    <text evidence="1">The sequence shown here is derived from an EMBL/GenBank/DDBJ whole genome shotgun (WGS) entry which is preliminary data.</text>
</comment>
<accession>A0AAW6UA44</accession>
<evidence type="ECO:0000313" key="2">
    <source>
        <dbReference type="Proteomes" id="UP001431532"/>
    </source>
</evidence>
<dbReference type="Proteomes" id="UP001431532">
    <property type="component" value="Unassembled WGS sequence"/>
</dbReference>
<reference evidence="1" key="1">
    <citation type="submission" date="2023-05" db="EMBL/GenBank/DDBJ databases">
        <title>Mariniplasma microaerophilum sp. nov., a novel anaerobic mollicute isolated from terrestrial mud volcano, Taman Peninsula, Russia.</title>
        <authorList>
            <person name="Khomyakova M.A."/>
            <person name="Merkel A.Y."/>
            <person name="Slobodkin A.I."/>
        </authorList>
    </citation>
    <scope>NUCLEOTIDE SEQUENCE</scope>
    <source>
        <strain evidence="1">M4Ah</strain>
    </source>
</reference>
<evidence type="ECO:0000313" key="1">
    <source>
        <dbReference type="EMBL" id="MDI6452371.1"/>
    </source>
</evidence>
<dbReference type="RefSeq" id="WP_282838786.1">
    <property type="nucleotide sequence ID" value="NZ_JASCXW010000004.1"/>
</dbReference>